<sequence length="78" mass="8624">MKQKIQEIEGFIREEIGDSKSCIIVGEARDELKKEQIAVALRFVDKEELIGSGQLEIGKGKNQVGILQRPGNTDGDLI</sequence>
<name>A0A9D3ZRF0_9ROSI</name>
<dbReference type="EMBL" id="JAIQCV010000010">
    <property type="protein sequence ID" value="KAH1057115.1"/>
    <property type="molecule type" value="Genomic_DNA"/>
</dbReference>
<reference evidence="1 2" key="1">
    <citation type="journal article" date="2021" name="Plant Biotechnol. J.">
        <title>Multi-omics assisted identification of the key and species-specific regulatory components of drought-tolerant mechanisms in Gossypium stocksii.</title>
        <authorList>
            <person name="Yu D."/>
            <person name="Ke L."/>
            <person name="Zhang D."/>
            <person name="Wu Y."/>
            <person name="Sun Y."/>
            <person name="Mei J."/>
            <person name="Sun J."/>
            <person name="Sun Y."/>
        </authorList>
    </citation>
    <scope>NUCLEOTIDE SEQUENCE [LARGE SCALE GENOMIC DNA]</scope>
    <source>
        <strain evidence="2">cv. E1</strain>
        <tissue evidence="1">Leaf</tissue>
    </source>
</reference>
<dbReference type="PANTHER" id="PTHR11697:SF230">
    <property type="entry name" value="ZINC FINGER, MYM DOMAIN CONTAINING 1"/>
    <property type="match status" value="1"/>
</dbReference>
<protein>
    <submittedName>
        <fullName evidence="1">Uncharacterized protein</fullName>
    </submittedName>
</protein>
<comment type="caution">
    <text evidence="1">The sequence shown here is derived from an EMBL/GenBank/DDBJ whole genome shotgun (WGS) entry which is preliminary data.</text>
</comment>
<dbReference type="Proteomes" id="UP000828251">
    <property type="component" value="Unassembled WGS sequence"/>
</dbReference>
<accession>A0A9D3ZRF0</accession>
<proteinExistence type="predicted"/>
<dbReference type="PANTHER" id="PTHR11697">
    <property type="entry name" value="GENERAL TRANSCRIPTION FACTOR 2-RELATED ZINC FINGER PROTEIN"/>
    <property type="match status" value="1"/>
</dbReference>
<organism evidence="1 2">
    <name type="scientific">Gossypium stocksii</name>
    <dbReference type="NCBI Taxonomy" id="47602"/>
    <lineage>
        <taxon>Eukaryota</taxon>
        <taxon>Viridiplantae</taxon>
        <taxon>Streptophyta</taxon>
        <taxon>Embryophyta</taxon>
        <taxon>Tracheophyta</taxon>
        <taxon>Spermatophyta</taxon>
        <taxon>Magnoliopsida</taxon>
        <taxon>eudicotyledons</taxon>
        <taxon>Gunneridae</taxon>
        <taxon>Pentapetalae</taxon>
        <taxon>rosids</taxon>
        <taxon>malvids</taxon>
        <taxon>Malvales</taxon>
        <taxon>Malvaceae</taxon>
        <taxon>Malvoideae</taxon>
        <taxon>Gossypium</taxon>
    </lineage>
</organism>
<dbReference type="AlphaFoldDB" id="A0A9D3ZRF0"/>
<keyword evidence="2" id="KW-1185">Reference proteome</keyword>
<gene>
    <name evidence="1" type="ORF">J1N35_035180</name>
</gene>
<dbReference type="InterPro" id="IPR055298">
    <property type="entry name" value="AtLOH3-like"/>
</dbReference>
<evidence type="ECO:0000313" key="2">
    <source>
        <dbReference type="Proteomes" id="UP000828251"/>
    </source>
</evidence>
<evidence type="ECO:0000313" key="1">
    <source>
        <dbReference type="EMBL" id="KAH1057115.1"/>
    </source>
</evidence>